<evidence type="ECO:0000256" key="3">
    <source>
        <dbReference type="ARBA" id="ARBA00022692"/>
    </source>
</evidence>
<feature type="transmembrane region" description="Helical" evidence="7">
    <location>
        <begin position="20"/>
        <end position="41"/>
    </location>
</feature>
<evidence type="ECO:0000256" key="6">
    <source>
        <dbReference type="ARBA" id="ARBA00038076"/>
    </source>
</evidence>
<evidence type="ECO:0000256" key="5">
    <source>
        <dbReference type="ARBA" id="ARBA00023136"/>
    </source>
</evidence>
<accession>A0A7Y0AFA9</accession>
<name>A0A7Y0AFA9_9BACT</name>
<feature type="transmembrane region" description="Helical" evidence="7">
    <location>
        <begin position="323"/>
        <end position="349"/>
    </location>
</feature>
<gene>
    <name evidence="10" type="ORF">HHL22_14025</name>
</gene>
<keyword evidence="5 7" id="KW-0472">Membrane</keyword>
<evidence type="ECO:0000259" key="8">
    <source>
        <dbReference type="Pfam" id="PF02687"/>
    </source>
</evidence>
<keyword evidence="3 7" id="KW-0812">Transmembrane</keyword>
<evidence type="ECO:0000259" key="9">
    <source>
        <dbReference type="Pfam" id="PF12704"/>
    </source>
</evidence>
<evidence type="ECO:0000313" key="11">
    <source>
        <dbReference type="Proteomes" id="UP000559626"/>
    </source>
</evidence>
<evidence type="ECO:0000256" key="4">
    <source>
        <dbReference type="ARBA" id="ARBA00022989"/>
    </source>
</evidence>
<dbReference type="Pfam" id="PF02687">
    <property type="entry name" value="FtsX"/>
    <property type="match status" value="1"/>
</dbReference>
<reference evidence="10 11" key="1">
    <citation type="submission" date="2020-04" db="EMBL/GenBank/DDBJ databases">
        <title>Hymenobacter polaris sp. nov., isolated from Arctic soil.</title>
        <authorList>
            <person name="Dahal R.H."/>
        </authorList>
    </citation>
    <scope>NUCLEOTIDE SEQUENCE [LARGE SCALE GENOMIC DNA]</scope>
    <source>
        <strain evidence="10 11">RP-2-7</strain>
    </source>
</reference>
<evidence type="ECO:0008006" key="12">
    <source>
        <dbReference type="Google" id="ProtNLM"/>
    </source>
</evidence>
<dbReference type="PANTHER" id="PTHR30572:SF4">
    <property type="entry name" value="ABC TRANSPORTER PERMEASE YTRF"/>
    <property type="match status" value="1"/>
</dbReference>
<comment type="subcellular location">
    <subcellularLocation>
        <location evidence="1">Cell membrane</location>
        <topology evidence="1">Multi-pass membrane protein</topology>
    </subcellularLocation>
</comment>
<evidence type="ECO:0000256" key="2">
    <source>
        <dbReference type="ARBA" id="ARBA00022475"/>
    </source>
</evidence>
<feature type="transmembrane region" description="Helical" evidence="7">
    <location>
        <begin position="361"/>
        <end position="383"/>
    </location>
</feature>
<organism evidence="10 11">
    <name type="scientific">Hymenobacter polaris</name>
    <dbReference type="NCBI Taxonomy" id="2682546"/>
    <lineage>
        <taxon>Bacteria</taxon>
        <taxon>Pseudomonadati</taxon>
        <taxon>Bacteroidota</taxon>
        <taxon>Cytophagia</taxon>
        <taxon>Cytophagales</taxon>
        <taxon>Hymenobacteraceae</taxon>
        <taxon>Hymenobacter</taxon>
    </lineage>
</organism>
<evidence type="ECO:0000313" key="10">
    <source>
        <dbReference type="EMBL" id="NML66326.1"/>
    </source>
</evidence>
<feature type="domain" description="MacB-like periplasmic core" evidence="9">
    <location>
        <begin position="20"/>
        <end position="243"/>
    </location>
</feature>
<dbReference type="EMBL" id="JABBGH010000002">
    <property type="protein sequence ID" value="NML66326.1"/>
    <property type="molecule type" value="Genomic_DNA"/>
</dbReference>
<evidence type="ECO:0000256" key="7">
    <source>
        <dbReference type="SAM" id="Phobius"/>
    </source>
</evidence>
<keyword evidence="2" id="KW-1003">Cell membrane</keyword>
<dbReference type="InterPro" id="IPR003838">
    <property type="entry name" value="ABC3_permease_C"/>
</dbReference>
<dbReference type="AlphaFoldDB" id="A0A7Y0AFA9"/>
<keyword evidence="4 7" id="KW-1133">Transmembrane helix</keyword>
<dbReference type="PANTHER" id="PTHR30572">
    <property type="entry name" value="MEMBRANE COMPONENT OF TRANSPORTER-RELATED"/>
    <property type="match status" value="1"/>
</dbReference>
<protein>
    <recommendedName>
        <fullName evidence="12">FtsX-like permease family protein</fullName>
    </recommendedName>
</protein>
<comment type="caution">
    <text evidence="10">The sequence shown here is derived from an EMBL/GenBank/DDBJ whole genome shotgun (WGS) entry which is preliminary data.</text>
</comment>
<dbReference type="Pfam" id="PF12704">
    <property type="entry name" value="MacB_PCD"/>
    <property type="match status" value="1"/>
</dbReference>
<comment type="similarity">
    <text evidence="6">Belongs to the ABC-4 integral membrane protein family.</text>
</comment>
<dbReference type="InterPro" id="IPR050250">
    <property type="entry name" value="Macrolide_Exporter_MacB"/>
</dbReference>
<dbReference type="Proteomes" id="UP000559626">
    <property type="component" value="Unassembled WGS sequence"/>
</dbReference>
<proteinExistence type="inferred from homology"/>
<feature type="transmembrane region" description="Helical" evidence="7">
    <location>
        <begin position="278"/>
        <end position="303"/>
    </location>
</feature>
<dbReference type="GO" id="GO:0022857">
    <property type="term" value="F:transmembrane transporter activity"/>
    <property type="evidence" value="ECO:0007669"/>
    <property type="project" value="TreeGrafter"/>
</dbReference>
<dbReference type="InterPro" id="IPR025857">
    <property type="entry name" value="MacB_PCD"/>
</dbReference>
<keyword evidence="11" id="KW-1185">Reference proteome</keyword>
<feature type="domain" description="ABC3 transporter permease C-terminal" evidence="8">
    <location>
        <begin position="282"/>
        <end position="391"/>
    </location>
</feature>
<evidence type="ECO:0000256" key="1">
    <source>
        <dbReference type="ARBA" id="ARBA00004651"/>
    </source>
</evidence>
<dbReference type="GO" id="GO:0005886">
    <property type="term" value="C:plasma membrane"/>
    <property type="evidence" value="ECO:0007669"/>
    <property type="project" value="UniProtKB-SubCell"/>
</dbReference>
<dbReference type="RefSeq" id="WP_169531974.1">
    <property type="nucleotide sequence ID" value="NZ_JABBGH010000002.1"/>
</dbReference>
<sequence length="400" mass="43459">MIRHIFTLMWNRRRANGLLVLEIFLAYVVLFAVGTIGSSLWENYRQPLGFRFDNVWQVNFLPGTQPKAEALGTLQQVLARLRATPGVLGVAVTASNTPFSFNDSRTAIDFADRPGGPKRPINNINSYAVGPELRDVMGLEVTKGRWFDQRDAVAGSHPPLVIDEQMQRAMFPTGESALGKLLTLNKDKQWRIIGVVRAYRTDGELKEPLPAIFGPIAPADTLFLPQSLLVRVAPGSGAALEKRLADDIRRIGPGWTSTIRTLDEMHSSQLKQVITRPLLLSVMSIFLLLNVALGLFGVLWLAISARRAELGVRRALGAPAGAIARLIVGETLALTTFGLVLGLLVAVQFPLLGALGERTSVYLTAIALAAGALYLLATICALYPSRLAAGIRPAVALREE</sequence>